<dbReference type="PANTHER" id="PTHR23416">
    <property type="entry name" value="SIALIC ACID SYNTHASE-RELATED"/>
    <property type="match status" value="1"/>
</dbReference>
<keyword evidence="1" id="KW-0808">Transferase</keyword>
<evidence type="ECO:0000313" key="2">
    <source>
        <dbReference type="Proteomes" id="UP000440773"/>
    </source>
</evidence>
<keyword evidence="1" id="KW-0012">Acyltransferase</keyword>
<dbReference type="InterPro" id="IPR051159">
    <property type="entry name" value="Hexapeptide_acetyltransf"/>
</dbReference>
<gene>
    <name evidence="1" type="ORF">F9962_18205</name>
</gene>
<dbReference type="Pfam" id="PF00132">
    <property type="entry name" value="Hexapep"/>
    <property type="match status" value="1"/>
</dbReference>
<protein>
    <submittedName>
        <fullName evidence="1">Acyltransferase</fullName>
    </submittedName>
</protein>
<dbReference type="EMBL" id="WCLP01000088">
    <property type="protein sequence ID" value="KAB5278602.1"/>
    <property type="molecule type" value="Genomic_DNA"/>
</dbReference>
<dbReference type="Gene3D" id="2.160.10.10">
    <property type="entry name" value="Hexapeptide repeat proteins"/>
    <property type="match status" value="1"/>
</dbReference>
<reference evidence="1 2" key="1">
    <citation type="journal article" date="2019" name="Nat. Med.">
        <title>A library of human gut bacterial isolates paired with longitudinal multiomics data enables mechanistic microbiome research.</title>
        <authorList>
            <person name="Poyet M."/>
            <person name="Groussin M."/>
            <person name="Gibbons S.M."/>
            <person name="Avila-Pacheco J."/>
            <person name="Jiang X."/>
            <person name="Kearney S.M."/>
            <person name="Perrotta A.R."/>
            <person name="Berdy B."/>
            <person name="Zhao S."/>
            <person name="Lieberman T.D."/>
            <person name="Swanson P.K."/>
            <person name="Smith M."/>
            <person name="Roesemann S."/>
            <person name="Alexander J.E."/>
            <person name="Rich S.A."/>
            <person name="Livny J."/>
            <person name="Vlamakis H."/>
            <person name="Clish C."/>
            <person name="Bullock K."/>
            <person name="Deik A."/>
            <person name="Scott J."/>
            <person name="Pierce K.A."/>
            <person name="Xavier R.J."/>
            <person name="Alm E.J."/>
        </authorList>
    </citation>
    <scope>NUCLEOTIDE SEQUENCE [LARGE SCALE GENOMIC DNA]</scope>
    <source>
        <strain evidence="1 2">BIOML-A17</strain>
    </source>
</reference>
<organism evidence="1 2">
    <name type="scientific">Bacteroides stercoris</name>
    <dbReference type="NCBI Taxonomy" id="46506"/>
    <lineage>
        <taxon>Bacteria</taxon>
        <taxon>Pseudomonadati</taxon>
        <taxon>Bacteroidota</taxon>
        <taxon>Bacteroidia</taxon>
        <taxon>Bacteroidales</taxon>
        <taxon>Bacteroidaceae</taxon>
        <taxon>Bacteroides</taxon>
    </lineage>
</organism>
<dbReference type="InterPro" id="IPR011004">
    <property type="entry name" value="Trimer_LpxA-like_sf"/>
</dbReference>
<dbReference type="Proteomes" id="UP000440773">
    <property type="component" value="Unassembled WGS sequence"/>
</dbReference>
<name>A0A7J5KXV1_BACSE</name>
<evidence type="ECO:0000313" key="1">
    <source>
        <dbReference type="EMBL" id="KAB5278602.1"/>
    </source>
</evidence>
<proteinExistence type="predicted"/>
<accession>A0A7J5KXV1</accession>
<sequence length="199" mass="22321">MDFAQIKIALGAIKRLFYDSRPQKLGGHGKNIYIEYPLMFHNPSNIFLEDNTSIKAFTTVLNTTGKFIMKRNSTAAQNLTVVTGNHHYVKGRFFNDSIKYRLADIEKDVIVEEDALICANVTLLSGVVIGRGCIIGAGTIVRKSTPPYSIVIGNPARVIKFVLSPEDIVEHELNLYPETERLSLDILKKYQETYIGKTL</sequence>
<dbReference type="CDD" id="cd04647">
    <property type="entry name" value="LbH_MAT_like"/>
    <property type="match status" value="1"/>
</dbReference>
<dbReference type="AlphaFoldDB" id="A0A7J5KXV1"/>
<dbReference type="InterPro" id="IPR001451">
    <property type="entry name" value="Hexapep"/>
</dbReference>
<dbReference type="RefSeq" id="WP_151871026.1">
    <property type="nucleotide sequence ID" value="NZ_WCLO01000088.1"/>
</dbReference>
<comment type="caution">
    <text evidence="1">The sequence shown here is derived from an EMBL/GenBank/DDBJ whole genome shotgun (WGS) entry which is preliminary data.</text>
</comment>
<dbReference type="SUPFAM" id="SSF51161">
    <property type="entry name" value="Trimeric LpxA-like enzymes"/>
    <property type="match status" value="1"/>
</dbReference>
<dbReference type="GO" id="GO:0016746">
    <property type="term" value="F:acyltransferase activity"/>
    <property type="evidence" value="ECO:0007669"/>
    <property type="project" value="UniProtKB-KW"/>
</dbReference>